<proteinExistence type="inferred from homology"/>
<keyword evidence="8" id="KW-0443">Lipid metabolism</keyword>
<evidence type="ECO:0000313" key="12">
    <source>
        <dbReference type="EMBL" id="KAG6460181.1"/>
    </source>
</evidence>
<accession>A0A921ZML1</accession>
<keyword evidence="5" id="KW-0276">Fatty acid metabolism</keyword>
<dbReference type="GO" id="GO:0004768">
    <property type="term" value="F:stearoyl-CoA 9-desaturase activity"/>
    <property type="evidence" value="ECO:0007669"/>
    <property type="project" value="TreeGrafter"/>
</dbReference>
<dbReference type="GO" id="GO:0005789">
    <property type="term" value="C:endoplasmic reticulum membrane"/>
    <property type="evidence" value="ECO:0007669"/>
    <property type="project" value="TreeGrafter"/>
</dbReference>
<dbReference type="CDD" id="cd03505">
    <property type="entry name" value="Delta9-FADS-like"/>
    <property type="match status" value="1"/>
</dbReference>
<evidence type="ECO:0000256" key="7">
    <source>
        <dbReference type="ARBA" id="ARBA00023002"/>
    </source>
</evidence>
<evidence type="ECO:0000256" key="3">
    <source>
        <dbReference type="ARBA" id="ARBA00022516"/>
    </source>
</evidence>
<evidence type="ECO:0000256" key="6">
    <source>
        <dbReference type="ARBA" id="ARBA00022989"/>
    </source>
</evidence>
<keyword evidence="3" id="KW-0444">Lipid biosynthesis</keyword>
<feature type="transmembrane region" description="Helical" evidence="11">
    <location>
        <begin position="282"/>
        <end position="304"/>
    </location>
</feature>
<evidence type="ECO:0000256" key="5">
    <source>
        <dbReference type="ARBA" id="ARBA00022832"/>
    </source>
</evidence>
<name>A0A921ZML1_MANSE</name>
<evidence type="ECO:0000313" key="13">
    <source>
        <dbReference type="Proteomes" id="UP000791440"/>
    </source>
</evidence>
<keyword evidence="10" id="KW-0275">Fatty acid biosynthesis</keyword>
<keyword evidence="7" id="KW-0560">Oxidoreductase</keyword>
<feature type="transmembrane region" description="Helical" evidence="11">
    <location>
        <begin position="172"/>
        <end position="191"/>
    </location>
</feature>
<feature type="transmembrane region" description="Helical" evidence="11">
    <location>
        <begin position="139"/>
        <end position="160"/>
    </location>
</feature>
<keyword evidence="4 11" id="KW-0812">Transmembrane</keyword>
<dbReference type="GO" id="GO:0006636">
    <property type="term" value="P:unsaturated fatty acid biosynthetic process"/>
    <property type="evidence" value="ECO:0007669"/>
    <property type="project" value="TreeGrafter"/>
</dbReference>
<comment type="similarity">
    <text evidence="2">Belongs to the fatty acid desaturase type 1 family.</text>
</comment>
<evidence type="ECO:0000256" key="8">
    <source>
        <dbReference type="ARBA" id="ARBA00023098"/>
    </source>
</evidence>
<comment type="subcellular location">
    <subcellularLocation>
        <location evidence="1">Membrane</location>
        <topology evidence="1">Multi-pass membrane protein</topology>
    </subcellularLocation>
</comment>
<feature type="transmembrane region" description="Helical" evidence="11">
    <location>
        <begin position="257"/>
        <end position="275"/>
    </location>
</feature>
<sequence length="418" mass="48267">MLHLRYYPNAPYVKYIKPGVGIMASNDDNASAAHEFYNYLSFRRAMPLANEPHTRPPVHSALQKVFSIRVKLGVPTARKTHKEIMKTRMTEVTEKADPAQEIELSKKREANWPAVLILIHVHLLSLYGLWLLLYDVKWFTVFLLISLCFMATLGMTTGAHRLWAHRSYKAHISLRIMLMLFQTLAGVGSIYDWVQQHRFHHAHFATSNDPYDNNKGFLYAQIITRMRKLSPHQEKLKQSIDMSDLENDSVVMFQKKIYWLLYIILFLLLPLNAPLEYWDDSVLSAVFVIGFLRYFIVLHAAWLIESAICVWGLKPGQKSPPDSNSVFIISMSFWPQYHYLIPYDYKSGEYGTYDSGCSSAFIRVWAALGLATDLRTVESKTIQRALANVAKTKRSLQTCLEEALKEQCLPDQHYLRRG</sequence>
<reference evidence="12" key="2">
    <citation type="submission" date="2020-12" db="EMBL/GenBank/DDBJ databases">
        <authorList>
            <person name="Kanost M."/>
        </authorList>
    </citation>
    <scope>NUCLEOTIDE SEQUENCE</scope>
</reference>
<dbReference type="Proteomes" id="UP000791440">
    <property type="component" value="Unassembled WGS sequence"/>
</dbReference>
<evidence type="ECO:0000256" key="4">
    <source>
        <dbReference type="ARBA" id="ARBA00022692"/>
    </source>
</evidence>
<dbReference type="PANTHER" id="PTHR11351">
    <property type="entry name" value="ACYL-COA DESATURASE"/>
    <property type="match status" value="1"/>
</dbReference>
<keyword evidence="9 11" id="KW-0472">Membrane</keyword>
<comment type="caution">
    <text evidence="12">The sequence shown here is derived from an EMBL/GenBank/DDBJ whole genome shotgun (WGS) entry which is preliminary data.</text>
</comment>
<reference evidence="12" key="1">
    <citation type="journal article" date="2016" name="Insect Biochem. Mol. Biol.">
        <title>Multifaceted biological insights from a draft genome sequence of the tobacco hornworm moth, Manduca sexta.</title>
        <authorList>
            <person name="Kanost M.R."/>
            <person name="Arrese E.L."/>
            <person name="Cao X."/>
            <person name="Chen Y.R."/>
            <person name="Chellapilla S."/>
            <person name="Goldsmith M.R."/>
            <person name="Grosse-Wilde E."/>
            <person name="Heckel D.G."/>
            <person name="Herndon N."/>
            <person name="Jiang H."/>
            <person name="Papanicolaou A."/>
            <person name="Qu J."/>
            <person name="Soulages J.L."/>
            <person name="Vogel H."/>
            <person name="Walters J."/>
            <person name="Waterhouse R.M."/>
            <person name="Ahn S.J."/>
            <person name="Almeida F.C."/>
            <person name="An C."/>
            <person name="Aqrawi P."/>
            <person name="Bretschneider A."/>
            <person name="Bryant W.B."/>
            <person name="Bucks S."/>
            <person name="Chao H."/>
            <person name="Chevignon G."/>
            <person name="Christen J.M."/>
            <person name="Clarke D.F."/>
            <person name="Dittmer N.T."/>
            <person name="Ferguson L.C.F."/>
            <person name="Garavelou S."/>
            <person name="Gordon K.H.J."/>
            <person name="Gunaratna R.T."/>
            <person name="Han Y."/>
            <person name="Hauser F."/>
            <person name="He Y."/>
            <person name="Heidel-Fischer H."/>
            <person name="Hirsh A."/>
            <person name="Hu Y."/>
            <person name="Jiang H."/>
            <person name="Kalra D."/>
            <person name="Klinner C."/>
            <person name="Konig C."/>
            <person name="Kovar C."/>
            <person name="Kroll A.R."/>
            <person name="Kuwar S.S."/>
            <person name="Lee S.L."/>
            <person name="Lehman R."/>
            <person name="Li K."/>
            <person name="Li Z."/>
            <person name="Liang H."/>
            <person name="Lovelace S."/>
            <person name="Lu Z."/>
            <person name="Mansfield J.H."/>
            <person name="McCulloch K.J."/>
            <person name="Mathew T."/>
            <person name="Morton B."/>
            <person name="Muzny D.M."/>
            <person name="Neunemann D."/>
            <person name="Ongeri F."/>
            <person name="Pauchet Y."/>
            <person name="Pu L.L."/>
            <person name="Pyrousis I."/>
            <person name="Rao X.J."/>
            <person name="Redding A."/>
            <person name="Roesel C."/>
            <person name="Sanchez-Gracia A."/>
            <person name="Schaack S."/>
            <person name="Shukla A."/>
            <person name="Tetreau G."/>
            <person name="Wang Y."/>
            <person name="Xiong G.H."/>
            <person name="Traut W."/>
            <person name="Walsh T.K."/>
            <person name="Worley K.C."/>
            <person name="Wu D."/>
            <person name="Wu W."/>
            <person name="Wu Y.Q."/>
            <person name="Zhang X."/>
            <person name="Zou Z."/>
            <person name="Zucker H."/>
            <person name="Briscoe A.D."/>
            <person name="Burmester T."/>
            <person name="Clem R.J."/>
            <person name="Feyereisen R."/>
            <person name="Grimmelikhuijzen C.J.P."/>
            <person name="Hamodrakas S.J."/>
            <person name="Hansson B.S."/>
            <person name="Huguet E."/>
            <person name="Jermiin L.S."/>
            <person name="Lan Q."/>
            <person name="Lehman H.K."/>
            <person name="Lorenzen M."/>
            <person name="Merzendorfer H."/>
            <person name="Michalopoulos I."/>
            <person name="Morton D.B."/>
            <person name="Muthukrishnan S."/>
            <person name="Oakeshott J.G."/>
            <person name="Palmer W."/>
            <person name="Park Y."/>
            <person name="Passarelli A.L."/>
            <person name="Rozas J."/>
            <person name="Schwartz L.M."/>
            <person name="Smith W."/>
            <person name="Southgate A."/>
            <person name="Vilcinskas A."/>
            <person name="Vogt R."/>
            <person name="Wang P."/>
            <person name="Werren J."/>
            <person name="Yu X.Q."/>
            <person name="Zhou J.J."/>
            <person name="Brown S.J."/>
            <person name="Scherer S.E."/>
            <person name="Richards S."/>
            <person name="Blissard G.W."/>
        </authorList>
    </citation>
    <scope>NUCLEOTIDE SEQUENCE</scope>
</reference>
<evidence type="ECO:0000256" key="11">
    <source>
        <dbReference type="SAM" id="Phobius"/>
    </source>
</evidence>
<keyword evidence="13" id="KW-1185">Reference proteome</keyword>
<evidence type="ECO:0000256" key="9">
    <source>
        <dbReference type="ARBA" id="ARBA00023136"/>
    </source>
</evidence>
<gene>
    <name evidence="12" type="ORF">O3G_MSEX011821</name>
</gene>
<dbReference type="InterPro" id="IPR015876">
    <property type="entry name" value="Acyl-CoA_DS"/>
</dbReference>
<feature type="transmembrane region" description="Helical" evidence="11">
    <location>
        <begin position="114"/>
        <end position="133"/>
    </location>
</feature>
<dbReference type="AlphaFoldDB" id="A0A921ZML1"/>
<evidence type="ECO:0000256" key="1">
    <source>
        <dbReference type="ARBA" id="ARBA00004141"/>
    </source>
</evidence>
<dbReference type="EMBL" id="JH668659">
    <property type="protein sequence ID" value="KAG6460181.1"/>
    <property type="molecule type" value="Genomic_DNA"/>
</dbReference>
<evidence type="ECO:0000256" key="10">
    <source>
        <dbReference type="ARBA" id="ARBA00023160"/>
    </source>
</evidence>
<evidence type="ECO:0000256" key="2">
    <source>
        <dbReference type="ARBA" id="ARBA00009295"/>
    </source>
</evidence>
<organism evidence="12 13">
    <name type="scientific">Manduca sexta</name>
    <name type="common">Tobacco hawkmoth</name>
    <name type="synonym">Tobacco hornworm</name>
    <dbReference type="NCBI Taxonomy" id="7130"/>
    <lineage>
        <taxon>Eukaryota</taxon>
        <taxon>Metazoa</taxon>
        <taxon>Ecdysozoa</taxon>
        <taxon>Arthropoda</taxon>
        <taxon>Hexapoda</taxon>
        <taxon>Insecta</taxon>
        <taxon>Pterygota</taxon>
        <taxon>Neoptera</taxon>
        <taxon>Endopterygota</taxon>
        <taxon>Lepidoptera</taxon>
        <taxon>Glossata</taxon>
        <taxon>Ditrysia</taxon>
        <taxon>Bombycoidea</taxon>
        <taxon>Sphingidae</taxon>
        <taxon>Sphinginae</taxon>
        <taxon>Sphingini</taxon>
        <taxon>Manduca</taxon>
    </lineage>
</organism>
<dbReference type="PANTHER" id="PTHR11351:SF26">
    <property type="entry name" value="FATTY ACID DESATURASE DOMAIN-CONTAINING PROTEIN"/>
    <property type="match status" value="1"/>
</dbReference>
<protein>
    <submittedName>
        <fullName evidence="12">Uncharacterized protein</fullName>
    </submittedName>
</protein>
<keyword evidence="6 11" id="KW-1133">Transmembrane helix</keyword>
<dbReference type="GO" id="GO:0005506">
    <property type="term" value="F:iron ion binding"/>
    <property type="evidence" value="ECO:0007669"/>
    <property type="project" value="TreeGrafter"/>
</dbReference>